<organism evidence="9">
    <name type="scientific">Fusarium oxysporum (strain Fo5176)</name>
    <name type="common">Fusarium vascular wilt</name>
    <dbReference type="NCBI Taxonomy" id="660025"/>
    <lineage>
        <taxon>Eukaryota</taxon>
        <taxon>Fungi</taxon>
        <taxon>Dikarya</taxon>
        <taxon>Ascomycota</taxon>
        <taxon>Pezizomycotina</taxon>
        <taxon>Sordariomycetes</taxon>
        <taxon>Hypocreomycetidae</taxon>
        <taxon>Hypocreales</taxon>
        <taxon>Nectriaceae</taxon>
        <taxon>Fusarium</taxon>
        <taxon>Fusarium oxysporum species complex</taxon>
    </lineage>
</organism>
<dbReference type="GO" id="GO:0007186">
    <property type="term" value="P:G protein-coupled receptor signaling pathway"/>
    <property type="evidence" value="ECO:0007669"/>
    <property type="project" value="TreeGrafter"/>
</dbReference>
<dbReference type="PROSITE" id="PS00598">
    <property type="entry name" value="CHROMO_1"/>
    <property type="match status" value="1"/>
</dbReference>
<evidence type="ECO:0000256" key="1">
    <source>
        <dbReference type="ARBA" id="ARBA00004123"/>
    </source>
</evidence>
<dbReference type="GO" id="GO:0006338">
    <property type="term" value="P:chromatin remodeling"/>
    <property type="evidence" value="ECO:0007669"/>
    <property type="project" value="UniProtKB-ARBA"/>
</dbReference>
<feature type="compositionally biased region" description="Acidic residues" evidence="7">
    <location>
        <begin position="664"/>
        <end position="673"/>
    </location>
</feature>
<evidence type="ECO:0000313" key="9">
    <source>
        <dbReference type="EMBL" id="EGU80140.1"/>
    </source>
</evidence>
<dbReference type="InterPro" id="IPR016024">
    <property type="entry name" value="ARM-type_fold"/>
</dbReference>
<dbReference type="InterPro" id="IPR023779">
    <property type="entry name" value="Chromodomain_CS"/>
</dbReference>
<evidence type="ECO:0000256" key="2">
    <source>
        <dbReference type="ARBA" id="ARBA00009049"/>
    </source>
</evidence>
<proteinExistence type="inferred from homology"/>
<dbReference type="GO" id="GO:0005737">
    <property type="term" value="C:cytoplasm"/>
    <property type="evidence" value="ECO:0007669"/>
    <property type="project" value="TreeGrafter"/>
</dbReference>
<keyword evidence="4" id="KW-0344">Guanine-nucleotide releasing factor</keyword>
<keyword evidence="6" id="KW-0539">Nucleus</keyword>
<name>F9FSN4_FUSOF</name>
<evidence type="ECO:0000259" key="8">
    <source>
        <dbReference type="PROSITE" id="PS50013"/>
    </source>
</evidence>
<dbReference type="SUPFAM" id="SSF48371">
    <property type="entry name" value="ARM repeat"/>
    <property type="match status" value="1"/>
</dbReference>
<dbReference type="InterPro" id="IPR000953">
    <property type="entry name" value="Chromo/chromo_shadow_dom"/>
</dbReference>
<dbReference type="PANTHER" id="PTHR12425:SF5">
    <property type="entry name" value="SYNEMBRYN"/>
    <property type="match status" value="1"/>
</dbReference>
<feature type="compositionally biased region" description="Basic and acidic residues" evidence="7">
    <location>
        <begin position="629"/>
        <end position="638"/>
    </location>
</feature>
<feature type="region of interest" description="Disordered" evidence="7">
    <location>
        <begin position="629"/>
        <end position="791"/>
    </location>
</feature>
<dbReference type="EMBL" id="AFQF01002556">
    <property type="protein sequence ID" value="EGU80140.1"/>
    <property type="molecule type" value="Genomic_DNA"/>
</dbReference>
<dbReference type="GO" id="GO:0001965">
    <property type="term" value="F:G-protein alpha-subunit binding"/>
    <property type="evidence" value="ECO:0007669"/>
    <property type="project" value="TreeGrafter"/>
</dbReference>
<dbReference type="PaxDb" id="5507-FOXG_11200P0"/>
<protein>
    <recommendedName>
        <fullName evidence="8">Chromo domain-containing protein</fullName>
    </recommendedName>
</protein>
<feature type="domain" description="Chromo" evidence="8">
    <location>
        <begin position="792"/>
        <end position="845"/>
    </location>
</feature>
<dbReference type="InterPro" id="IPR023780">
    <property type="entry name" value="Chromo_domain"/>
</dbReference>
<feature type="compositionally biased region" description="Basic and acidic residues" evidence="7">
    <location>
        <begin position="674"/>
        <end position="690"/>
    </location>
</feature>
<sequence>MAAQEPFGIPTGAQKLKNVTELVEALTADLQEDQFLPDDRATALEQLKLYSRDPRNAEPLYSEAGFTMLLRHAYDKPSTKSARAALKVIANLMLLVPPTRHMFVDKGFAPKAIKELDTGNYDDEFLNSRILFLTTYETKIDLKELLDNEKLADRIINNLAKHAKEMDTKAKTDPMQDMALTETVKLLFNVTHWCKEKASLFNPAVPHLIAVLFKADVSQTKPLDPPVGFIINGFLNLDLSTPESQEALHPKSDPERVVSRVIDILDVAIRTIPDEQKDPSVVPVLGLVRSIYEHAPESSKAFIREKLLPTEEERKDVLGKGHSLPAKLLQNSNNPMAPSLRNLIQHVLFELSDKDASKFVENVGYGFASGFLFQNNIPIPASVAEAHGADAAKAQKPVNPITGQFVDAEKPVDEPEMTEEEKEREAERLFVLFERLKKTGIIDVQNPVEAAVREGRYRELKDDEVEEIEYIFTDHWLASNINKSSTDAPVFQINSFNNPEEVPTLSLPPSNTLPLPTIFHIAHPLPLRLLAAATTANASGYWFIFFSQESALHLFFAPCKSVRCYIYEHRSESRNTIRNTIFLQRANSHKDLNSREDLIVATTNPFTSLSLSSKMPPPKSVPTVFYARDKSPLEEHNGPRSSIDGVDDDEEEEELPPKIVSDLVDYESCEEEFDSSKTEQDSKPEKRALSPEDESDEEAADAKVAPPAKRQRRSQVNSSVPPRRSKRVASTSSLQDENTSGLEKGKPVAGKRGRGRPPAKIRVTKTEAVPKRSPGRPPVRKKATRGDSTTEWEVEKIIDSQVDADSKVLYYQVKWKGFGNKENTWEPKKNLGKCDKLIKDFEKEN</sequence>
<comment type="subcellular location">
    <subcellularLocation>
        <location evidence="1">Nucleus</location>
    </subcellularLocation>
</comment>
<comment type="subunit">
    <text evidence="3">Component of the NuA4 histone acetyltransferase complex.</text>
</comment>
<evidence type="ECO:0000256" key="3">
    <source>
        <dbReference type="ARBA" id="ARBA00011353"/>
    </source>
</evidence>
<feature type="compositionally biased region" description="Basic residues" evidence="7">
    <location>
        <begin position="749"/>
        <end position="763"/>
    </location>
</feature>
<feature type="compositionally biased region" description="Polar residues" evidence="7">
    <location>
        <begin position="728"/>
        <end position="741"/>
    </location>
</feature>
<dbReference type="GO" id="GO:0005634">
    <property type="term" value="C:nucleus"/>
    <property type="evidence" value="ECO:0007669"/>
    <property type="project" value="UniProtKB-SubCell"/>
</dbReference>
<dbReference type="Pfam" id="PF10165">
    <property type="entry name" value="Ric8"/>
    <property type="match status" value="1"/>
</dbReference>
<dbReference type="Pfam" id="PF00385">
    <property type="entry name" value="Chromo"/>
    <property type="match status" value="1"/>
</dbReference>
<gene>
    <name evidence="9" type="ORF">FOXB_09415</name>
</gene>
<dbReference type="Gene3D" id="2.40.50.40">
    <property type="match status" value="1"/>
</dbReference>
<dbReference type="CDD" id="cd00024">
    <property type="entry name" value="CD_CSD"/>
    <property type="match status" value="1"/>
</dbReference>
<comment type="similarity">
    <text evidence="2">Belongs to the synembryn family.</text>
</comment>
<keyword evidence="5" id="KW-0143">Chaperone</keyword>
<dbReference type="PROSITE" id="PS50013">
    <property type="entry name" value="CHROMO_2"/>
    <property type="match status" value="1"/>
</dbReference>
<dbReference type="GO" id="GO:0005085">
    <property type="term" value="F:guanyl-nucleotide exchange factor activity"/>
    <property type="evidence" value="ECO:0007669"/>
    <property type="project" value="UniProtKB-KW"/>
</dbReference>
<accession>F9FSN4</accession>
<dbReference type="InterPro" id="IPR019318">
    <property type="entry name" value="Gua_nucleotide_exch_fac_Ric8"/>
</dbReference>
<dbReference type="PANTHER" id="PTHR12425">
    <property type="entry name" value="SYNEMBRYN"/>
    <property type="match status" value="1"/>
</dbReference>
<evidence type="ECO:0000256" key="4">
    <source>
        <dbReference type="ARBA" id="ARBA00022658"/>
    </source>
</evidence>
<dbReference type="InterPro" id="IPR016197">
    <property type="entry name" value="Chromo-like_dom_sf"/>
</dbReference>
<feature type="compositionally biased region" description="Acidic residues" evidence="7">
    <location>
        <begin position="645"/>
        <end position="654"/>
    </location>
</feature>
<comment type="caution">
    <text evidence="9">The sequence shown here is derived from an EMBL/GenBank/DDBJ whole genome shotgun (WGS) entry which is preliminary data.</text>
</comment>
<dbReference type="SMART" id="SM00298">
    <property type="entry name" value="CHROMO"/>
    <property type="match status" value="1"/>
</dbReference>
<evidence type="ECO:0000256" key="6">
    <source>
        <dbReference type="ARBA" id="ARBA00023242"/>
    </source>
</evidence>
<dbReference type="SUPFAM" id="SSF54160">
    <property type="entry name" value="Chromo domain-like"/>
    <property type="match status" value="1"/>
</dbReference>
<dbReference type="AlphaFoldDB" id="F9FSN4"/>
<reference evidence="9" key="1">
    <citation type="journal article" date="2012" name="Mol. Plant Microbe Interact.">
        <title>A highly conserved effector in Fusarium oxysporum is required for full virulence on Arabidopsis.</title>
        <authorList>
            <person name="Thatcher L.F."/>
            <person name="Gardiner D.M."/>
            <person name="Kazan K."/>
            <person name="Manners J."/>
        </authorList>
    </citation>
    <scope>NUCLEOTIDE SEQUENCE [LARGE SCALE GENOMIC DNA]</scope>
    <source>
        <strain evidence="9">Fo5176</strain>
    </source>
</reference>
<evidence type="ECO:0000256" key="7">
    <source>
        <dbReference type="SAM" id="MobiDB-lite"/>
    </source>
</evidence>
<evidence type="ECO:0000256" key="5">
    <source>
        <dbReference type="ARBA" id="ARBA00023186"/>
    </source>
</evidence>
<dbReference type="OrthoDB" id="5585685at2759"/>